<organism evidence="16 17">
    <name type="scientific">Candidatus Thermofonsia Clade 1 bacterium</name>
    <dbReference type="NCBI Taxonomy" id="2364210"/>
    <lineage>
        <taxon>Bacteria</taxon>
        <taxon>Bacillati</taxon>
        <taxon>Chloroflexota</taxon>
        <taxon>Candidatus Thermofontia</taxon>
        <taxon>Candidatus Thermofonsia Clade 1</taxon>
    </lineage>
</organism>
<comment type="caution">
    <text evidence="16">The sequence shown here is derived from an EMBL/GenBank/DDBJ whole genome shotgun (WGS) entry which is preliminary data.</text>
</comment>
<dbReference type="Proteomes" id="UP000229681">
    <property type="component" value="Unassembled WGS sequence"/>
</dbReference>
<dbReference type="GO" id="GO:0046577">
    <property type="term" value="F:long-chain-alcohol oxidase activity"/>
    <property type="evidence" value="ECO:0007669"/>
    <property type="project" value="UniProtKB-EC"/>
</dbReference>
<feature type="domain" description="FAD-binding" evidence="14">
    <location>
        <begin position="171"/>
        <end position="202"/>
    </location>
</feature>
<keyword evidence="10" id="KW-0560">Oxidoreductase</keyword>
<keyword evidence="9 12" id="KW-1133">Transmembrane helix</keyword>
<protein>
    <recommendedName>
        <fullName evidence="5">long-chain-alcohol oxidase</fullName>
        <ecNumber evidence="5">1.1.3.20</ecNumber>
    </recommendedName>
</protein>
<dbReference type="GO" id="GO:0016020">
    <property type="term" value="C:membrane"/>
    <property type="evidence" value="ECO:0007669"/>
    <property type="project" value="UniProtKB-SubCell"/>
</dbReference>
<comment type="function">
    <text evidence="2">Long-chain fatty alcohol oxidase involved in the omega-oxidation pathway of lipid degradation.</text>
</comment>
<dbReference type="Pfam" id="PF01494">
    <property type="entry name" value="FAD_binding_3"/>
    <property type="match status" value="1"/>
</dbReference>
<evidence type="ECO:0000256" key="1">
    <source>
        <dbReference type="ARBA" id="ARBA00000920"/>
    </source>
</evidence>
<evidence type="ECO:0000256" key="9">
    <source>
        <dbReference type="ARBA" id="ARBA00022989"/>
    </source>
</evidence>
<dbReference type="InterPro" id="IPR007867">
    <property type="entry name" value="GMC_OxRtase_C"/>
</dbReference>
<evidence type="ECO:0000256" key="4">
    <source>
        <dbReference type="ARBA" id="ARBA00010790"/>
    </source>
</evidence>
<dbReference type="EMBL" id="PGTM01000029">
    <property type="protein sequence ID" value="PJF36824.1"/>
    <property type="molecule type" value="Genomic_DNA"/>
</dbReference>
<dbReference type="EC" id="1.1.3.20" evidence="5"/>
<feature type="transmembrane region" description="Helical" evidence="12">
    <location>
        <begin position="633"/>
        <end position="654"/>
    </location>
</feature>
<evidence type="ECO:0000313" key="16">
    <source>
        <dbReference type="EMBL" id="PJF36824.1"/>
    </source>
</evidence>
<feature type="domain" description="Glucose-methanol-choline oxidoreductase C-terminal" evidence="15">
    <location>
        <begin position="513"/>
        <end position="650"/>
    </location>
</feature>
<name>A0A2M8PH03_9CHLR</name>
<evidence type="ECO:0000256" key="6">
    <source>
        <dbReference type="ARBA" id="ARBA00022630"/>
    </source>
</evidence>
<dbReference type="Pfam" id="PF05199">
    <property type="entry name" value="GMC_oxred_C"/>
    <property type="match status" value="1"/>
</dbReference>
<accession>A0A2M8PH03</accession>
<dbReference type="Pfam" id="PF00732">
    <property type="entry name" value="GMC_oxred_N"/>
    <property type="match status" value="1"/>
</dbReference>
<comment type="subcellular location">
    <subcellularLocation>
        <location evidence="3">Membrane</location>
    </subcellularLocation>
</comment>
<reference evidence="16 17" key="1">
    <citation type="submission" date="2017-11" db="EMBL/GenBank/DDBJ databases">
        <title>Evolution of Phototrophy in the Chloroflexi Phylum Driven by Horizontal Gene Transfer.</title>
        <authorList>
            <person name="Ward L.M."/>
            <person name="Hemp J."/>
            <person name="Shih P.M."/>
            <person name="Mcglynn S.E."/>
            <person name="Fischer W."/>
        </authorList>
    </citation>
    <scope>NUCLEOTIDE SEQUENCE [LARGE SCALE GENOMIC DNA]</scope>
    <source>
        <strain evidence="16">JP3_13</strain>
    </source>
</reference>
<dbReference type="InterPro" id="IPR012400">
    <property type="entry name" value="Long_Oxdase"/>
</dbReference>
<keyword evidence="7 12" id="KW-0812">Transmembrane</keyword>
<keyword evidence="8" id="KW-0274">FAD</keyword>
<sequence>MSQASISAFTARQMSVLRLICDTLAPPLVVEQPDPYGLYARAASALNVPARIAELLQQVAPERLDSIKVVLDALAQPLANLILSGKAQSFLEMDLHERTALLRAWADSPLDLQRRVFATFKRLTLLLFYADADADGENPNWAALGYPRPAEPPRAAKPLQPLRFEGDTTLETDVVIVGSGAGGGVLAAELSAAGLDVIVLEKGGYYAEPDFDGYEVRSQERMFEKGGFMVSEDLGMMILAGSTLGGGTTVNWAAALRTPEAVLAEWAQHYGVDFTDGTFERALDAVSARLHVTEEESAPNARNAVLVRGAQALGYTVKVIPRNVKGCADCGACGFGCAHGAKQGTLKTYLRDACRYNTRLAVGAHVDRVLIEDGAACGVQGTVQSVSGAPVRLTVRARAVAVCGGALHTPALLLRSGLTNAHIGRNLHLHPSTGAFGFYAEPINGWSGVMMSHYVPQFNNLDGRGYGVTLESAPGHPGLAAVALPWQDGLQHKQLMARYAHLANILIITRDRDSGRVGLKRDGAPAIFYRLSSHDRAHLLRGVIEALRIHYAAGAEVLAAPHHRVPIYRRDQGDFEAWLGQVAEAGLPSNAFILGSAHQMSSCRMAANPARGAIGPDGETFEVRNLFVADASALPTASGVNPMLTIMAMAYIIAQRMKARLC</sequence>
<dbReference type="InterPro" id="IPR027056">
    <property type="entry name" value="Gluconate_2DH_su3"/>
</dbReference>
<evidence type="ECO:0000256" key="2">
    <source>
        <dbReference type="ARBA" id="ARBA00003842"/>
    </source>
</evidence>
<proteinExistence type="inferred from homology"/>
<evidence type="ECO:0000259" key="15">
    <source>
        <dbReference type="Pfam" id="PF05199"/>
    </source>
</evidence>
<evidence type="ECO:0000256" key="7">
    <source>
        <dbReference type="ARBA" id="ARBA00022692"/>
    </source>
</evidence>
<dbReference type="PANTHER" id="PTHR46056">
    <property type="entry name" value="LONG-CHAIN-ALCOHOL OXIDASE"/>
    <property type="match status" value="1"/>
</dbReference>
<dbReference type="InterPro" id="IPR000172">
    <property type="entry name" value="GMC_OxRdtase_N"/>
</dbReference>
<dbReference type="PIRSF" id="PIRSF028937">
    <property type="entry name" value="Lg_Ch_AO"/>
    <property type="match status" value="1"/>
</dbReference>
<evidence type="ECO:0000256" key="5">
    <source>
        <dbReference type="ARBA" id="ARBA00013125"/>
    </source>
</evidence>
<evidence type="ECO:0000256" key="12">
    <source>
        <dbReference type="SAM" id="Phobius"/>
    </source>
</evidence>
<evidence type="ECO:0000259" key="14">
    <source>
        <dbReference type="Pfam" id="PF01494"/>
    </source>
</evidence>
<comment type="catalytic activity">
    <reaction evidence="1">
        <text>a long-chain primary fatty alcohol + O2 = a long-chain fatty aldehyde + H2O2</text>
        <dbReference type="Rhea" id="RHEA:22756"/>
        <dbReference type="ChEBI" id="CHEBI:15379"/>
        <dbReference type="ChEBI" id="CHEBI:16240"/>
        <dbReference type="ChEBI" id="CHEBI:17176"/>
        <dbReference type="ChEBI" id="CHEBI:77396"/>
        <dbReference type="EC" id="1.1.3.20"/>
    </reaction>
</comment>
<keyword evidence="6" id="KW-0285">Flavoprotein</keyword>
<evidence type="ECO:0000256" key="11">
    <source>
        <dbReference type="ARBA" id="ARBA00023136"/>
    </source>
</evidence>
<feature type="domain" description="Glucose-methanol-choline oxidoreductase N-terminal" evidence="13">
    <location>
        <begin position="220"/>
        <end position="431"/>
    </location>
</feature>
<dbReference type="GO" id="GO:0071949">
    <property type="term" value="F:FAD binding"/>
    <property type="evidence" value="ECO:0007669"/>
    <property type="project" value="InterPro"/>
</dbReference>
<dbReference type="PANTHER" id="PTHR46056:SF12">
    <property type="entry name" value="LONG-CHAIN-ALCOHOL OXIDASE"/>
    <property type="match status" value="1"/>
</dbReference>
<dbReference type="AlphaFoldDB" id="A0A2M8PH03"/>
<dbReference type="Gene3D" id="3.50.50.60">
    <property type="entry name" value="FAD/NAD(P)-binding domain"/>
    <property type="match status" value="2"/>
</dbReference>
<dbReference type="InterPro" id="IPR036188">
    <property type="entry name" value="FAD/NAD-bd_sf"/>
</dbReference>
<evidence type="ECO:0000256" key="3">
    <source>
        <dbReference type="ARBA" id="ARBA00004370"/>
    </source>
</evidence>
<evidence type="ECO:0000313" key="17">
    <source>
        <dbReference type="Proteomes" id="UP000229681"/>
    </source>
</evidence>
<evidence type="ECO:0000256" key="10">
    <source>
        <dbReference type="ARBA" id="ARBA00023002"/>
    </source>
</evidence>
<evidence type="ECO:0000256" key="8">
    <source>
        <dbReference type="ARBA" id="ARBA00022827"/>
    </source>
</evidence>
<dbReference type="InterPro" id="IPR002938">
    <property type="entry name" value="FAD-bd"/>
</dbReference>
<keyword evidence="11 12" id="KW-0472">Membrane</keyword>
<dbReference type="Pfam" id="PF13618">
    <property type="entry name" value="Gluconate_2-dh3"/>
    <property type="match status" value="1"/>
</dbReference>
<dbReference type="SUPFAM" id="SSF51905">
    <property type="entry name" value="FAD/NAD(P)-binding domain"/>
    <property type="match status" value="1"/>
</dbReference>
<gene>
    <name evidence="16" type="ORF">CUN49_03500</name>
</gene>
<evidence type="ECO:0000259" key="13">
    <source>
        <dbReference type="Pfam" id="PF00732"/>
    </source>
</evidence>
<comment type="similarity">
    <text evidence="4">Belongs to the GMC oxidoreductase family.</text>
</comment>